<organism evidence="2 3">
    <name type="scientific">Streptomyces filamentosus</name>
    <name type="common">Streptomyces roseosporus</name>
    <dbReference type="NCBI Taxonomy" id="67294"/>
    <lineage>
        <taxon>Bacteria</taxon>
        <taxon>Bacillati</taxon>
        <taxon>Actinomycetota</taxon>
        <taxon>Actinomycetes</taxon>
        <taxon>Kitasatosporales</taxon>
        <taxon>Streptomycetaceae</taxon>
        <taxon>Streptomyces</taxon>
    </lineage>
</organism>
<comment type="caution">
    <text evidence="2">The sequence shown here is derived from an EMBL/GenBank/DDBJ whole genome shotgun (WGS) entry which is preliminary data.</text>
</comment>
<evidence type="ECO:0000313" key="2">
    <source>
        <dbReference type="EMBL" id="GHG08100.1"/>
    </source>
</evidence>
<evidence type="ECO:0000313" key="3">
    <source>
        <dbReference type="Proteomes" id="UP000632849"/>
    </source>
</evidence>
<gene>
    <name evidence="2" type="ORF">GCM10017667_44910</name>
</gene>
<dbReference type="EMBL" id="BNBE01000002">
    <property type="protein sequence ID" value="GHG08100.1"/>
    <property type="molecule type" value="Genomic_DNA"/>
</dbReference>
<feature type="region of interest" description="Disordered" evidence="1">
    <location>
        <begin position="1"/>
        <end position="25"/>
    </location>
</feature>
<dbReference type="Proteomes" id="UP000632849">
    <property type="component" value="Unassembled WGS sequence"/>
</dbReference>
<dbReference type="Pfam" id="PF11301">
    <property type="entry name" value="DUF3103"/>
    <property type="match status" value="1"/>
</dbReference>
<evidence type="ECO:0000256" key="1">
    <source>
        <dbReference type="SAM" id="MobiDB-lite"/>
    </source>
</evidence>
<keyword evidence="3" id="KW-1185">Reference proteome</keyword>
<name>A0A919EPY2_STRFL</name>
<sequence>MGPDESRGGRTTRPDRSRDRAHLTIRGAAPSYEWQRIRPKGPHDHDELFDHARRRLDAARTPPPSTARRARLVRDFKQAWEAGDVSTLIGLLDPGAVAAVLLTITDQGACIPLVDAVIDAVPASWWTDDPDYVDSFYALARETAGSRVGAAGNARMTVERYYVSAL</sequence>
<reference evidence="2" key="1">
    <citation type="journal article" date="2014" name="Int. J. Syst. Evol. Microbiol.">
        <title>Complete genome sequence of Corynebacterium casei LMG S-19264T (=DSM 44701T), isolated from a smear-ripened cheese.</title>
        <authorList>
            <consortium name="US DOE Joint Genome Institute (JGI-PGF)"/>
            <person name="Walter F."/>
            <person name="Albersmeier A."/>
            <person name="Kalinowski J."/>
            <person name="Ruckert C."/>
        </authorList>
    </citation>
    <scope>NUCLEOTIDE SEQUENCE</scope>
    <source>
        <strain evidence="2">JCM 4122</strain>
    </source>
</reference>
<accession>A0A919EPY2</accession>
<proteinExistence type="predicted"/>
<protein>
    <submittedName>
        <fullName evidence="2">Uncharacterized protein</fullName>
    </submittedName>
</protein>
<reference evidence="2" key="2">
    <citation type="submission" date="2020-09" db="EMBL/GenBank/DDBJ databases">
        <authorList>
            <person name="Sun Q."/>
            <person name="Ohkuma M."/>
        </authorList>
    </citation>
    <scope>NUCLEOTIDE SEQUENCE</scope>
    <source>
        <strain evidence="2">JCM 4122</strain>
    </source>
</reference>
<feature type="compositionally biased region" description="Basic and acidic residues" evidence="1">
    <location>
        <begin position="1"/>
        <end position="22"/>
    </location>
</feature>
<dbReference type="AlphaFoldDB" id="A0A919EPY2"/>
<dbReference type="InterPro" id="IPR021452">
    <property type="entry name" value="DUF3103"/>
</dbReference>